<keyword evidence="7" id="KW-0812">Transmembrane</keyword>
<dbReference type="SUPFAM" id="SSF58104">
    <property type="entry name" value="Methyl-accepting chemotaxis protein (MCP) signaling domain"/>
    <property type="match status" value="1"/>
</dbReference>
<gene>
    <name evidence="11" type="ORF">EC847_10982</name>
</gene>
<dbReference type="SMART" id="SM00304">
    <property type="entry name" value="HAMP"/>
    <property type="match status" value="1"/>
</dbReference>
<dbReference type="InterPro" id="IPR051310">
    <property type="entry name" value="MCP_chemotaxis"/>
</dbReference>
<evidence type="ECO:0000259" key="8">
    <source>
        <dbReference type="PROSITE" id="PS50111"/>
    </source>
</evidence>
<dbReference type="Pfam" id="PF00672">
    <property type="entry name" value="HAMP"/>
    <property type="match status" value="1"/>
</dbReference>
<dbReference type="RefSeq" id="WP_133461571.1">
    <property type="nucleotide sequence ID" value="NZ_SNVX01000009.1"/>
</dbReference>
<keyword evidence="7" id="KW-0472">Membrane</keyword>
<reference evidence="11 12" key="1">
    <citation type="submission" date="2019-03" db="EMBL/GenBank/DDBJ databases">
        <title>Genomic analyses of the natural microbiome of Caenorhabditis elegans.</title>
        <authorList>
            <person name="Samuel B."/>
        </authorList>
    </citation>
    <scope>NUCLEOTIDE SEQUENCE [LARGE SCALE GENOMIC DNA]</scope>
    <source>
        <strain evidence="11 12">BIGb0156</strain>
    </source>
</reference>
<dbReference type="GO" id="GO:0007165">
    <property type="term" value="P:signal transduction"/>
    <property type="evidence" value="ECO:0007669"/>
    <property type="project" value="UniProtKB-KW"/>
</dbReference>
<feature type="domain" description="HAMP" evidence="9">
    <location>
        <begin position="306"/>
        <end position="358"/>
    </location>
</feature>
<dbReference type="EMBL" id="SNVX01000009">
    <property type="protein sequence ID" value="TDN57288.1"/>
    <property type="molecule type" value="Genomic_DNA"/>
</dbReference>
<dbReference type="Gene3D" id="6.10.340.10">
    <property type="match status" value="1"/>
</dbReference>
<dbReference type="SMART" id="SM00283">
    <property type="entry name" value="MA"/>
    <property type="match status" value="1"/>
</dbReference>
<protein>
    <submittedName>
        <fullName evidence="11">Methyl-accepting chemotaxis protein-2 (Aspartate sensor receptor)</fullName>
    </submittedName>
</protein>
<dbReference type="GO" id="GO:0005886">
    <property type="term" value="C:plasma membrane"/>
    <property type="evidence" value="ECO:0007669"/>
    <property type="project" value="UniProtKB-SubCell"/>
</dbReference>
<dbReference type="Proteomes" id="UP000295530">
    <property type="component" value="Unassembled WGS sequence"/>
</dbReference>
<keyword evidence="7" id="KW-1133">Transmembrane helix</keyword>
<dbReference type="PROSITE" id="PS50111">
    <property type="entry name" value="CHEMOTAXIS_TRANSDUC_2"/>
    <property type="match status" value="1"/>
</dbReference>
<feature type="transmembrane region" description="Helical" evidence="7">
    <location>
        <begin position="20"/>
        <end position="38"/>
    </location>
</feature>
<dbReference type="CDD" id="cd06225">
    <property type="entry name" value="HAMP"/>
    <property type="match status" value="1"/>
</dbReference>
<evidence type="ECO:0000256" key="3">
    <source>
        <dbReference type="ARBA" id="ARBA00022500"/>
    </source>
</evidence>
<comment type="subcellular location">
    <subcellularLocation>
        <location evidence="1">Cell inner membrane</location>
        <topology evidence="1">Multi-pass membrane protein</topology>
    </subcellularLocation>
</comment>
<dbReference type="GO" id="GO:0004888">
    <property type="term" value="F:transmembrane signaling receptor activity"/>
    <property type="evidence" value="ECO:0007669"/>
    <property type="project" value="InterPro"/>
</dbReference>
<feature type="domain" description="Methyl-accepting transducer" evidence="8">
    <location>
        <begin position="363"/>
        <end position="592"/>
    </location>
</feature>
<proteinExistence type="inferred from homology"/>
<feature type="domain" description="HBM" evidence="10">
    <location>
        <begin position="43"/>
        <end position="279"/>
    </location>
</feature>
<keyword evidence="2" id="KW-0488">Methylation</keyword>
<accession>A0A4R6EII7</accession>
<evidence type="ECO:0000256" key="4">
    <source>
        <dbReference type="ARBA" id="ARBA00023224"/>
    </source>
</evidence>
<dbReference type="InterPro" id="IPR032255">
    <property type="entry name" value="HBM"/>
</dbReference>
<comment type="similarity">
    <text evidence="5">Belongs to the methyl-accepting chemotaxis (MCP) protein family.</text>
</comment>
<keyword evidence="12" id="KW-1185">Reference proteome</keyword>
<organism evidence="11 12">
    <name type="scientific">Scandinavium goeteborgense</name>
    <dbReference type="NCBI Taxonomy" id="1851514"/>
    <lineage>
        <taxon>Bacteria</taxon>
        <taxon>Pseudomonadati</taxon>
        <taxon>Pseudomonadota</taxon>
        <taxon>Gammaproteobacteria</taxon>
        <taxon>Enterobacterales</taxon>
        <taxon>Enterobacteriaceae</taxon>
        <taxon>Scandinavium</taxon>
    </lineage>
</organism>
<sequence length="638" mass="69143">MKISSFFLNLKIGNKLTSGFVVIIALMIAILLTSILGLKNIQDKVTKGAISGALINDLFDARLSRTNYQYTGDPQYLQQSSAAIDKMATVLAELKTFSWSVEGGKMVERTGNAVDSYIAERTPFNTAMKQKIDAEKQLNSASICDDSRIIAALSTTDALSIDQKFQAAQLAFLFNDIDSRLTDYKLKPDAAGLTRMKEHLEEGVLHAQQMLPWLPEKERVIVGTAILSFNQYIETLAPYQQAWGQLNAASDKLLVRANELTESINALRTLQERMVEAIVHQMQWTMQLVAALGIIIGVLLAWTITRAITRPLQETLTLAERIADGDLTHSVESQRRDELGKLMRAMGLMNTNLKGIIHDVREGVANVAHSSTEIARGNIDLSSRTEQQAAAVVQTAASMEELTSTVALNAENAVQARKLSEQAAEKASQGCEVSRAVVDTMRSVQGSAHRISEITTVINGIAFQTNILALNAAVEAARAGEQGKGFAVVAGEVRNLAQRSAQSAKEIETLIKESVGIVDTGFKLVEQAGTAMADIETSVGQVRDIMNEIASATDEQSRGISQIAQAMAEMDTTTQQNAALVVESSSAANSLEEQAIKLEESVSVFRLSSEPMAKPRRATAVLAKPLSSAKEADNWSAF</sequence>
<comment type="caution">
    <text evidence="11">The sequence shown here is derived from an EMBL/GenBank/DDBJ whole genome shotgun (WGS) entry which is preliminary data.</text>
</comment>
<dbReference type="CDD" id="cd11386">
    <property type="entry name" value="MCP_signal"/>
    <property type="match status" value="1"/>
</dbReference>
<dbReference type="OrthoDB" id="6167817at2"/>
<dbReference type="FunFam" id="1.10.287.950:FF:000001">
    <property type="entry name" value="Methyl-accepting chemotaxis sensory transducer"/>
    <property type="match status" value="1"/>
</dbReference>
<name>A0A4R6EII7_SCAGO</name>
<evidence type="ECO:0000256" key="2">
    <source>
        <dbReference type="ARBA" id="ARBA00022481"/>
    </source>
</evidence>
<dbReference type="GO" id="GO:0006935">
    <property type="term" value="P:chemotaxis"/>
    <property type="evidence" value="ECO:0007669"/>
    <property type="project" value="UniProtKB-KW"/>
</dbReference>
<dbReference type="Pfam" id="PF00015">
    <property type="entry name" value="MCPsignal"/>
    <property type="match status" value="1"/>
</dbReference>
<evidence type="ECO:0000256" key="6">
    <source>
        <dbReference type="PROSITE-ProRule" id="PRU00284"/>
    </source>
</evidence>
<dbReference type="SMART" id="SM01358">
    <property type="entry name" value="HBM"/>
    <property type="match status" value="1"/>
</dbReference>
<keyword evidence="3" id="KW-0145">Chemotaxis</keyword>
<evidence type="ECO:0000259" key="9">
    <source>
        <dbReference type="PROSITE" id="PS50885"/>
    </source>
</evidence>
<dbReference type="PANTHER" id="PTHR43531:SF14">
    <property type="entry name" value="METHYL-ACCEPTING CHEMOTAXIS PROTEIN I-RELATED"/>
    <property type="match status" value="1"/>
</dbReference>
<evidence type="ECO:0000256" key="1">
    <source>
        <dbReference type="ARBA" id="ARBA00004429"/>
    </source>
</evidence>
<evidence type="ECO:0000259" key="10">
    <source>
        <dbReference type="PROSITE" id="PS51753"/>
    </source>
</evidence>
<dbReference type="PROSITE" id="PS50885">
    <property type="entry name" value="HAMP"/>
    <property type="match status" value="1"/>
</dbReference>
<keyword evidence="4 6" id="KW-0807">Transducer</keyword>
<dbReference type="PRINTS" id="PR00260">
    <property type="entry name" value="CHEMTRNSDUCR"/>
</dbReference>
<dbReference type="InterPro" id="IPR004089">
    <property type="entry name" value="MCPsignal_dom"/>
</dbReference>
<evidence type="ECO:0000313" key="12">
    <source>
        <dbReference type="Proteomes" id="UP000295530"/>
    </source>
</evidence>
<evidence type="ECO:0000313" key="11">
    <source>
        <dbReference type="EMBL" id="TDN57288.1"/>
    </source>
</evidence>
<keyword evidence="11" id="KW-0675">Receptor</keyword>
<feature type="transmembrane region" description="Helical" evidence="7">
    <location>
        <begin position="284"/>
        <end position="304"/>
    </location>
</feature>
<dbReference type="InterPro" id="IPR004090">
    <property type="entry name" value="Chemotax_Me-accpt_rcpt"/>
</dbReference>
<evidence type="ECO:0000256" key="7">
    <source>
        <dbReference type="SAM" id="Phobius"/>
    </source>
</evidence>
<dbReference type="AlphaFoldDB" id="A0A4R6EII7"/>
<dbReference type="PANTHER" id="PTHR43531">
    <property type="entry name" value="PROTEIN ICFG"/>
    <property type="match status" value="1"/>
</dbReference>
<dbReference type="Gene3D" id="1.10.287.950">
    <property type="entry name" value="Methyl-accepting chemotaxis protein"/>
    <property type="match status" value="1"/>
</dbReference>
<dbReference type="PROSITE" id="PS51753">
    <property type="entry name" value="HBM"/>
    <property type="match status" value="1"/>
</dbReference>
<dbReference type="InterPro" id="IPR003660">
    <property type="entry name" value="HAMP_dom"/>
</dbReference>
<evidence type="ECO:0000256" key="5">
    <source>
        <dbReference type="ARBA" id="ARBA00029447"/>
    </source>
</evidence>